<dbReference type="GO" id="GO:0003677">
    <property type="term" value="F:DNA binding"/>
    <property type="evidence" value="ECO:0007669"/>
    <property type="project" value="UniProtKB-UniRule"/>
</dbReference>
<evidence type="ECO:0000259" key="3">
    <source>
        <dbReference type="PROSITE" id="PS50977"/>
    </source>
</evidence>
<dbReference type="PANTHER" id="PTHR30328">
    <property type="entry name" value="TRANSCRIPTIONAL REPRESSOR"/>
    <property type="match status" value="1"/>
</dbReference>
<evidence type="ECO:0000313" key="5">
    <source>
        <dbReference type="Proteomes" id="UP000199245"/>
    </source>
</evidence>
<dbReference type="SUPFAM" id="SSF46689">
    <property type="entry name" value="Homeodomain-like"/>
    <property type="match status" value="1"/>
</dbReference>
<organism evidence="4 5">
    <name type="scientific">Bradyrhizobium brasilense</name>
    <dbReference type="NCBI Taxonomy" id="1419277"/>
    <lineage>
        <taxon>Bacteria</taxon>
        <taxon>Pseudomonadati</taxon>
        <taxon>Pseudomonadota</taxon>
        <taxon>Alphaproteobacteria</taxon>
        <taxon>Hyphomicrobiales</taxon>
        <taxon>Nitrobacteraceae</taxon>
        <taxon>Bradyrhizobium</taxon>
    </lineage>
</organism>
<evidence type="ECO:0000313" key="4">
    <source>
        <dbReference type="EMBL" id="SDC94888.1"/>
    </source>
</evidence>
<dbReference type="SUPFAM" id="SSF48498">
    <property type="entry name" value="Tetracyclin repressor-like, C-terminal domain"/>
    <property type="match status" value="1"/>
</dbReference>
<accession>A0A1G6QRB3</accession>
<dbReference type="AlphaFoldDB" id="A0A1G6QRB3"/>
<reference evidence="4 5" key="1">
    <citation type="submission" date="2016-10" db="EMBL/GenBank/DDBJ databases">
        <authorList>
            <person name="de Groot N.N."/>
        </authorList>
    </citation>
    <scope>NUCLEOTIDE SEQUENCE [LARGE SCALE GENOMIC DNA]</scope>
    <source>
        <strain evidence="4 5">R5</strain>
    </source>
</reference>
<dbReference type="PROSITE" id="PS50977">
    <property type="entry name" value="HTH_TETR_2"/>
    <property type="match status" value="1"/>
</dbReference>
<dbReference type="InterPro" id="IPR036271">
    <property type="entry name" value="Tet_transcr_reg_TetR-rel_C_sf"/>
</dbReference>
<gene>
    <name evidence="4" type="ORF">SAMN05216337_100683</name>
</gene>
<name>A0A1G6QRB3_9BRAD</name>
<dbReference type="Pfam" id="PF00440">
    <property type="entry name" value="TetR_N"/>
    <property type="match status" value="1"/>
</dbReference>
<evidence type="ECO:0000256" key="1">
    <source>
        <dbReference type="ARBA" id="ARBA00023125"/>
    </source>
</evidence>
<dbReference type="InterPro" id="IPR041474">
    <property type="entry name" value="NicS_C"/>
</dbReference>
<dbReference type="InterPro" id="IPR009057">
    <property type="entry name" value="Homeodomain-like_sf"/>
</dbReference>
<feature type="DNA-binding region" description="H-T-H motif" evidence="2">
    <location>
        <begin position="67"/>
        <end position="86"/>
    </location>
</feature>
<proteinExistence type="predicted"/>
<dbReference type="Proteomes" id="UP000199245">
    <property type="component" value="Unassembled WGS sequence"/>
</dbReference>
<sequence length="264" mass="29282">MMGGGILSALGSYNLRKACPVTETTASTNPARSATRGRRARDSALTKEAILQAATFEFCRNGIGGARVEAIAKRAKANMRLLYAYFGDKNGLYLAVLEHVYTEIRAAEQQLKLDDLDPVAAMRELINFTFTFFGAHQNYIALINNENLQRGRNLRKSRKIADLTLPLVASIENILRRGLAVGLFRSDVDPVQLYVTITAMSYFHVSNRYTLSAMFDKDLGEPDWLEKRRHHALDVIMTWLTATADASEGKRKPSAARTPAGAAR</sequence>
<dbReference type="Gene3D" id="1.10.357.10">
    <property type="entry name" value="Tetracycline Repressor, domain 2"/>
    <property type="match status" value="1"/>
</dbReference>
<dbReference type="InterPro" id="IPR001647">
    <property type="entry name" value="HTH_TetR"/>
</dbReference>
<keyword evidence="1 2" id="KW-0238">DNA-binding</keyword>
<dbReference type="InterPro" id="IPR050109">
    <property type="entry name" value="HTH-type_TetR-like_transc_reg"/>
</dbReference>
<dbReference type="Pfam" id="PF17938">
    <property type="entry name" value="TetR_C_29"/>
    <property type="match status" value="1"/>
</dbReference>
<dbReference type="PANTHER" id="PTHR30328:SF54">
    <property type="entry name" value="HTH-TYPE TRANSCRIPTIONAL REPRESSOR SCO4008"/>
    <property type="match status" value="1"/>
</dbReference>
<feature type="domain" description="HTH tetR-type" evidence="3">
    <location>
        <begin position="44"/>
        <end position="104"/>
    </location>
</feature>
<dbReference type="EMBL" id="FMZW01000006">
    <property type="protein sequence ID" value="SDC94888.1"/>
    <property type="molecule type" value="Genomic_DNA"/>
</dbReference>
<protein>
    <submittedName>
        <fullName evidence="4">Transcriptional regulator, TetR family</fullName>
    </submittedName>
</protein>
<evidence type="ECO:0000256" key="2">
    <source>
        <dbReference type="PROSITE-ProRule" id="PRU00335"/>
    </source>
</evidence>